<dbReference type="InterPro" id="IPR000683">
    <property type="entry name" value="Gfo/Idh/MocA-like_OxRdtase_N"/>
</dbReference>
<keyword evidence="3" id="KW-0560">Oxidoreductase</keyword>
<evidence type="ECO:0000259" key="2">
    <source>
        <dbReference type="Pfam" id="PF22725"/>
    </source>
</evidence>
<feature type="domain" description="Gfo/Idh/MocA-like oxidoreductase N-terminal" evidence="1">
    <location>
        <begin position="5"/>
        <end position="121"/>
    </location>
</feature>
<dbReference type="InterPro" id="IPR036291">
    <property type="entry name" value="NAD(P)-bd_dom_sf"/>
</dbReference>
<accession>A0A2K4ZI39</accession>
<gene>
    <name evidence="3" type="primary">iolG_1</name>
    <name evidence="3" type="ORF">AMURIS_02870</name>
</gene>
<reference evidence="3 4" key="1">
    <citation type="submission" date="2018-01" db="EMBL/GenBank/DDBJ databases">
        <authorList>
            <person name="Gaut B.S."/>
            <person name="Morton B.R."/>
            <person name="Clegg M.T."/>
            <person name="Duvall M.R."/>
        </authorList>
    </citation>
    <scope>NUCLEOTIDE SEQUENCE [LARGE SCALE GENOMIC DNA]</scope>
    <source>
        <strain evidence="3">GP69</strain>
    </source>
</reference>
<organism evidence="3 4">
    <name type="scientific">Acetatifactor muris</name>
    <dbReference type="NCBI Taxonomy" id="879566"/>
    <lineage>
        <taxon>Bacteria</taxon>
        <taxon>Bacillati</taxon>
        <taxon>Bacillota</taxon>
        <taxon>Clostridia</taxon>
        <taxon>Lachnospirales</taxon>
        <taxon>Lachnospiraceae</taxon>
        <taxon>Acetatifactor</taxon>
    </lineage>
</organism>
<evidence type="ECO:0000313" key="4">
    <source>
        <dbReference type="Proteomes" id="UP000236311"/>
    </source>
</evidence>
<protein>
    <submittedName>
        <fullName evidence="3">Inositol 2-dehydrogenase/D-chiro-inositol 3-dehydrogenase</fullName>
        <ecNumber evidence="3">1.1.1.18</ecNumber>
    </submittedName>
</protein>
<name>A0A2K4ZI39_9FIRM</name>
<evidence type="ECO:0000259" key="1">
    <source>
        <dbReference type="Pfam" id="PF01408"/>
    </source>
</evidence>
<dbReference type="SUPFAM" id="SSF55347">
    <property type="entry name" value="Glyceraldehyde-3-phosphate dehydrogenase-like, C-terminal domain"/>
    <property type="match status" value="1"/>
</dbReference>
<dbReference type="Proteomes" id="UP000236311">
    <property type="component" value="Unassembled WGS sequence"/>
</dbReference>
<dbReference type="GO" id="GO:0050112">
    <property type="term" value="F:inositol 2-dehydrogenase (NAD+) activity"/>
    <property type="evidence" value="ECO:0007669"/>
    <property type="project" value="UniProtKB-EC"/>
</dbReference>
<dbReference type="EMBL" id="OFSM01000014">
    <property type="protein sequence ID" value="SOY30147.1"/>
    <property type="molecule type" value="Genomic_DNA"/>
</dbReference>
<proteinExistence type="predicted"/>
<sequence length="318" mass="37215">MKSLKICFTGIGSIARRHIRNLRTVCRGRGIELRVDAVRRSAWADRKDDELQLGRVYTSYEEMDSEYDVVFITNPTEYHIETLKNIMKYGRNFFIEKPVSSVSQIEEAVKLRLKKDAVYYVACPLRYNAVIQYLKENVDFGKVISIRSISSSYLPEWRPGTDYRQTYSASRRLGGGVSIDLIHEWDYLTFLIGMPQKIFYLYGKKSALEIDSEDYAIYMAEYEDKIVELHLDYFGRKTIRQVMILTDEDTVCGDLINNRIEFMKTGEIIDFHERRDDYQIRELEHFLDMIEGRAKSDSDIGHAVEVLKLTQGRIEVEK</sequence>
<dbReference type="AlphaFoldDB" id="A0A2K4ZI39"/>
<dbReference type="InterPro" id="IPR055170">
    <property type="entry name" value="GFO_IDH_MocA-like_dom"/>
</dbReference>
<dbReference type="Gene3D" id="3.40.50.720">
    <property type="entry name" value="NAD(P)-binding Rossmann-like Domain"/>
    <property type="match status" value="1"/>
</dbReference>
<dbReference type="Pfam" id="PF22725">
    <property type="entry name" value="GFO_IDH_MocA_C3"/>
    <property type="match status" value="1"/>
</dbReference>
<dbReference type="RefSeq" id="WP_242982449.1">
    <property type="nucleotide sequence ID" value="NZ_JANJZD010000013.1"/>
</dbReference>
<dbReference type="EC" id="1.1.1.18" evidence="3"/>
<keyword evidence="4" id="KW-1185">Reference proteome</keyword>
<dbReference type="PANTHER" id="PTHR43377">
    <property type="entry name" value="BILIVERDIN REDUCTASE A"/>
    <property type="match status" value="1"/>
</dbReference>
<dbReference type="Pfam" id="PF01408">
    <property type="entry name" value="GFO_IDH_MocA"/>
    <property type="match status" value="1"/>
</dbReference>
<dbReference type="Gene3D" id="3.30.360.10">
    <property type="entry name" value="Dihydrodipicolinate Reductase, domain 2"/>
    <property type="match status" value="1"/>
</dbReference>
<evidence type="ECO:0000313" key="3">
    <source>
        <dbReference type="EMBL" id="SOY30147.1"/>
    </source>
</evidence>
<feature type="domain" description="GFO/IDH/MocA-like oxidoreductase" evidence="2">
    <location>
        <begin position="133"/>
        <end position="228"/>
    </location>
</feature>
<dbReference type="InterPro" id="IPR051450">
    <property type="entry name" value="Gfo/Idh/MocA_Oxidoreductases"/>
</dbReference>
<dbReference type="PANTHER" id="PTHR43377:SF1">
    <property type="entry name" value="BILIVERDIN REDUCTASE A"/>
    <property type="match status" value="1"/>
</dbReference>
<dbReference type="GO" id="GO:0000166">
    <property type="term" value="F:nucleotide binding"/>
    <property type="evidence" value="ECO:0007669"/>
    <property type="project" value="InterPro"/>
</dbReference>
<dbReference type="SUPFAM" id="SSF51735">
    <property type="entry name" value="NAD(P)-binding Rossmann-fold domains"/>
    <property type="match status" value="1"/>
</dbReference>